<proteinExistence type="predicted"/>
<name>A0ACB9DYJ2_CICIN</name>
<keyword evidence="2" id="KW-1185">Reference proteome</keyword>
<sequence>MATPSKSGDSDTDTILVAISNVNLSRNLTPYKEHLRVLIHILSRHKLSRAFFDPAPAIPVSLLHHSVATAIKGQNCYSLTLLDCRKTTLDKKVFAAALQLPYDEATFDHPTSHQPENMIFKMGYAYQLPKLYQLSKGHISPLWQCLIHYIIKCLSGKMGGTDQLSKCLLELLWSLYTGYEIDYGEILFEDFLAYIPTSQKPKGKIHSARFWAMCIEHVYQTLQIPIPSPRSKDDKLVMPEAKQYAPKIDTVFSKLRKLPDCLLNLADPKEPALLSHLSETTNVSPYNPHLLRDCVAPKKSKKKALESSPSKQPPKKKQQKDKMEERQNSPDSEDTQEEINMVEKQNSPSKVKGKEKVIETPKAIHSDTLILDRIQPPADATEFDAWKFRTAVNEQATSTLYNLVDSPVYLFDTTEKDWSKISSAIVPLTWDKFLALERQKKKVINTTVEQSAESGCRLQISDSQSVPVRNPLFVTDQEEALVKEIGELNDKVAVLENRDILLHLDNQVEKVISDGLANIDSHRQSDATNMMKTATHLSLKNSLSSPTNHHLYPNSIIDTIDGPLQEIKLCTSLNIEVMEQFKNLTSKTLADDLGNMFTEVTNKLATFWAAYLCPLQLLKEPQEGKGGPSQKNQEEGNTQEDAHASKGNESEQETNANQQEKPTKESFIKETPNETLKETPTKVPTPHSSPPKTQTSIVDIPSEDEILMYSPIKESDPPEVKAKKSEYLDAQALLHAEGFSSESKPGTSDPNKVSRSGPSRSRLLKIPYVPTPDRF</sequence>
<organism evidence="1 2">
    <name type="scientific">Cichorium intybus</name>
    <name type="common">Chicory</name>
    <dbReference type="NCBI Taxonomy" id="13427"/>
    <lineage>
        <taxon>Eukaryota</taxon>
        <taxon>Viridiplantae</taxon>
        <taxon>Streptophyta</taxon>
        <taxon>Embryophyta</taxon>
        <taxon>Tracheophyta</taxon>
        <taxon>Spermatophyta</taxon>
        <taxon>Magnoliopsida</taxon>
        <taxon>eudicotyledons</taxon>
        <taxon>Gunneridae</taxon>
        <taxon>Pentapetalae</taxon>
        <taxon>asterids</taxon>
        <taxon>campanulids</taxon>
        <taxon>Asterales</taxon>
        <taxon>Asteraceae</taxon>
        <taxon>Cichorioideae</taxon>
        <taxon>Cichorieae</taxon>
        <taxon>Cichoriinae</taxon>
        <taxon>Cichorium</taxon>
    </lineage>
</organism>
<evidence type="ECO:0000313" key="1">
    <source>
        <dbReference type="EMBL" id="KAI3751769.1"/>
    </source>
</evidence>
<accession>A0ACB9DYJ2</accession>
<evidence type="ECO:0000313" key="2">
    <source>
        <dbReference type="Proteomes" id="UP001055811"/>
    </source>
</evidence>
<protein>
    <submittedName>
        <fullName evidence="1">Uncharacterized protein</fullName>
    </submittedName>
</protein>
<gene>
    <name evidence="1" type="ORF">L2E82_22860</name>
</gene>
<reference evidence="2" key="1">
    <citation type="journal article" date="2022" name="Mol. Ecol. Resour.">
        <title>The genomes of chicory, endive, great burdock and yacon provide insights into Asteraceae palaeo-polyploidization history and plant inulin production.</title>
        <authorList>
            <person name="Fan W."/>
            <person name="Wang S."/>
            <person name="Wang H."/>
            <person name="Wang A."/>
            <person name="Jiang F."/>
            <person name="Liu H."/>
            <person name="Zhao H."/>
            <person name="Xu D."/>
            <person name="Zhang Y."/>
        </authorList>
    </citation>
    <scope>NUCLEOTIDE SEQUENCE [LARGE SCALE GENOMIC DNA]</scope>
    <source>
        <strain evidence="2">cv. Punajuju</strain>
    </source>
</reference>
<reference evidence="1 2" key="2">
    <citation type="journal article" date="2022" name="Mol. Ecol. Resour.">
        <title>The genomes of chicory, endive, great burdock and yacon provide insights into Asteraceae paleo-polyploidization history and plant inulin production.</title>
        <authorList>
            <person name="Fan W."/>
            <person name="Wang S."/>
            <person name="Wang H."/>
            <person name="Wang A."/>
            <person name="Jiang F."/>
            <person name="Liu H."/>
            <person name="Zhao H."/>
            <person name="Xu D."/>
            <person name="Zhang Y."/>
        </authorList>
    </citation>
    <scope>NUCLEOTIDE SEQUENCE [LARGE SCALE GENOMIC DNA]</scope>
    <source>
        <strain evidence="2">cv. Punajuju</strain>
        <tissue evidence="1">Leaves</tissue>
    </source>
</reference>
<dbReference type="Proteomes" id="UP001055811">
    <property type="component" value="Linkage Group LG04"/>
</dbReference>
<comment type="caution">
    <text evidence="1">The sequence shown here is derived from an EMBL/GenBank/DDBJ whole genome shotgun (WGS) entry which is preliminary data.</text>
</comment>
<dbReference type="EMBL" id="CM042012">
    <property type="protein sequence ID" value="KAI3751769.1"/>
    <property type="molecule type" value="Genomic_DNA"/>
</dbReference>